<dbReference type="AlphaFoldDB" id="A0A0C7NVG2"/>
<feature type="transmembrane region" description="Helical" evidence="9">
    <location>
        <begin position="35"/>
        <end position="58"/>
    </location>
</feature>
<dbReference type="HOGENOM" id="CLU_000604_84_3_0"/>
<keyword evidence="5" id="KW-0547">Nucleotide-binding</keyword>
<evidence type="ECO:0000256" key="9">
    <source>
        <dbReference type="SAM" id="Phobius"/>
    </source>
</evidence>
<proteinExistence type="predicted"/>
<dbReference type="GO" id="GO:0005886">
    <property type="term" value="C:plasma membrane"/>
    <property type="evidence" value="ECO:0007669"/>
    <property type="project" value="UniProtKB-SubCell"/>
</dbReference>
<dbReference type="RefSeq" id="WP_052670191.1">
    <property type="nucleotide sequence ID" value="NZ_LN824141.1"/>
</dbReference>
<sequence length="645" mass="74680">MASIHEDIFLEEKEKSEGDFKTVLRLWKYIKKYKLLIFLTLIALAAATLIELGLPYVIKFGIDNVINVEYSFTLKDSNPPTFVEDTKGTYVLKKIDNNYYMINKQTNETIEVPGEYYASYFDSAIQRIRNFSFFFIFLLFAQFLIHYTQLYFSNIVGQNVVYNLRNDLYKHLLRIEYNYFEKNTPGKITTRVVHDTQNLSNFFSDVITSLLKDIAILIGVIILMLLLDVQLSLYTFMMLPIIVVATFMFRSFDRKAYDKVRTRVSALNSYLAENLSGSMVTRLFNQEERKENEFKYMSTKLYEANMQQMYVFAIFRPLMNLLYYLTLSLILWVGAKQITQDVTTFGTIYAFTAYIDMFFRPIFDIAEKFDIMEDAFASAGKIFKIFGQNQEDLGKGIYKTIEKGKIEFDNVKFSYDGNTEVLKGASFKIEPNERVAIVGETGSGKTTIIKLISGLYKYQEGRILLDDKELYDYDLNMVRRKIAVVPQDVYLFSGTILDNIRLFNQDISEDEVKRVAKFVYADQIISKFPNNYHTVITERGASLSAGERQLVALIRAVLYDAKIIILDEATANVDVETEFLIQRALNKISEKATIISIAHRLSTVKSSNRIIVVHEGLIAEEGTHEDLINNRGIYYELYKLQFEKI</sequence>
<name>A0A0C7NVG2_DEFTU</name>
<dbReference type="InterPro" id="IPR036640">
    <property type="entry name" value="ABC1_TM_sf"/>
</dbReference>
<dbReference type="InterPro" id="IPR017871">
    <property type="entry name" value="ABC_transporter-like_CS"/>
</dbReference>
<dbReference type="Gene3D" id="3.40.50.300">
    <property type="entry name" value="P-loop containing nucleotide triphosphate hydrolases"/>
    <property type="match status" value="1"/>
</dbReference>
<evidence type="ECO:0000256" key="1">
    <source>
        <dbReference type="ARBA" id="ARBA00004651"/>
    </source>
</evidence>
<keyword evidence="3" id="KW-1003">Cell membrane</keyword>
<feature type="domain" description="ABC transmembrane type-1" evidence="11">
    <location>
        <begin position="38"/>
        <end position="374"/>
    </location>
</feature>
<dbReference type="InterPro" id="IPR003439">
    <property type="entry name" value="ABC_transporter-like_ATP-bd"/>
</dbReference>
<feature type="transmembrane region" description="Helical" evidence="9">
    <location>
        <begin position="310"/>
        <end position="335"/>
    </location>
</feature>
<evidence type="ECO:0000256" key="7">
    <source>
        <dbReference type="ARBA" id="ARBA00022989"/>
    </source>
</evidence>
<dbReference type="SMART" id="SM00382">
    <property type="entry name" value="AAA"/>
    <property type="match status" value="1"/>
</dbReference>
<dbReference type="STRING" id="1006576.DTL3_0109"/>
<dbReference type="PROSITE" id="PS00211">
    <property type="entry name" value="ABC_TRANSPORTER_1"/>
    <property type="match status" value="1"/>
</dbReference>
<dbReference type="FunFam" id="3.40.50.300:FF:000221">
    <property type="entry name" value="Multidrug ABC transporter ATP-binding protein"/>
    <property type="match status" value="1"/>
</dbReference>
<comment type="subcellular location">
    <subcellularLocation>
        <location evidence="1">Cell membrane</location>
        <topology evidence="1">Multi-pass membrane protein</topology>
    </subcellularLocation>
</comment>
<keyword evidence="7 9" id="KW-1133">Transmembrane helix</keyword>
<keyword evidence="8 9" id="KW-0472">Membrane</keyword>
<reference evidence="13" key="1">
    <citation type="submission" date="2014-11" db="EMBL/GenBank/DDBJ databases">
        <authorList>
            <person name="Wibberg D."/>
        </authorList>
    </citation>
    <scope>NUCLEOTIDE SEQUENCE [LARGE SCALE GENOMIC DNA]</scope>
    <source>
        <strain evidence="13">L3</strain>
    </source>
</reference>
<dbReference type="GO" id="GO:0016887">
    <property type="term" value="F:ATP hydrolysis activity"/>
    <property type="evidence" value="ECO:0007669"/>
    <property type="project" value="InterPro"/>
</dbReference>
<feature type="transmembrane region" description="Helical" evidence="9">
    <location>
        <begin position="233"/>
        <end position="252"/>
    </location>
</feature>
<keyword evidence="4 9" id="KW-0812">Transmembrane</keyword>
<evidence type="ECO:0000256" key="2">
    <source>
        <dbReference type="ARBA" id="ARBA00022448"/>
    </source>
</evidence>
<dbReference type="GO" id="GO:0005524">
    <property type="term" value="F:ATP binding"/>
    <property type="evidence" value="ECO:0007669"/>
    <property type="project" value="UniProtKB-KW"/>
</dbReference>
<evidence type="ECO:0000259" key="11">
    <source>
        <dbReference type="PROSITE" id="PS50929"/>
    </source>
</evidence>
<evidence type="ECO:0000256" key="4">
    <source>
        <dbReference type="ARBA" id="ARBA00022692"/>
    </source>
</evidence>
<dbReference type="PROSITE" id="PS50893">
    <property type="entry name" value="ABC_TRANSPORTER_2"/>
    <property type="match status" value="1"/>
</dbReference>
<dbReference type="PATRIC" id="fig|1006576.9.peg.107"/>
<keyword evidence="2" id="KW-0813">Transport</keyword>
<evidence type="ECO:0000259" key="10">
    <source>
        <dbReference type="PROSITE" id="PS50893"/>
    </source>
</evidence>
<evidence type="ECO:0000313" key="12">
    <source>
        <dbReference type="EMBL" id="CEP77443.1"/>
    </source>
</evidence>
<feature type="domain" description="ABC transporter" evidence="10">
    <location>
        <begin position="406"/>
        <end position="640"/>
    </location>
</feature>
<evidence type="ECO:0000256" key="6">
    <source>
        <dbReference type="ARBA" id="ARBA00022840"/>
    </source>
</evidence>
<dbReference type="EMBL" id="LN824141">
    <property type="protein sequence ID" value="CEP77443.1"/>
    <property type="molecule type" value="Genomic_DNA"/>
</dbReference>
<gene>
    <name evidence="12" type="ORF">DTL3_0109</name>
</gene>
<dbReference type="InterPro" id="IPR039421">
    <property type="entry name" value="Type_1_exporter"/>
</dbReference>
<keyword evidence="13" id="KW-1185">Reference proteome</keyword>
<dbReference type="Proteomes" id="UP000032809">
    <property type="component" value="Chromosome I"/>
</dbReference>
<dbReference type="InterPro" id="IPR003593">
    <property type="entry name" value="AAA+_ATPase"/>
</dbReference>
<dbReference type="Pfam" id="PF00005">
    <property type="entry name" value="ABC_tran"/>
    <property type="match status" value="1"/>
</dbReference>
<keyword evidence="6" id="KW-0067">ATP-binding</keyword>
<evidence type="ECO:0000256" key="5">
    <source>
        <dbReference type="ARBA" id="ARBA00022741"/>
    </source>
</evidence>
<dbReference type="CDD" id="cd18544">
    <property type="entry name" value="ABC_6TM_TmrA_like"/>
    <property type="match status" value="1"/>
</dbReference>
<dbReference type="OrthoDB" id="40044at2"/>
<dbReference type="Pfam" id="PF00664">
    <property type="entry name" value="ABC_membrane"/>
    <property type="match status" value="1"/>
</dbReference>
<evidence type="ECO:0000256" key="8">
    <source>
        <dbReference type="ARBA" id="ARBA00023136"/>
    </source>
</evidence>
<feature type="transmembrane region" description="Helical" evidence="9">
    <location>
        <begin position="210"/>
        <end position="227"/>
    </location>
</feature>
<dbReference type="PANTHER" id="PTHR43394:SF1">
    <property type="entry name" value="ATP-BINDING CASSETTE SUB-FAMILY B MEMBER 10, MITOCHONDRIAL"/>
    <property type="match status" value="1"/>
</dbReference>
<organism evidence="12 13">
    <name type="scientific">Defluviitoga tunisiensis</name>
    <dbReference type="NCBI Taxonomy" id="1006576"/>
    <lineage>
        <taxon>Bacteria</taxon>
        <taxon>Thermotogati</taxon>
        <taxon>Thermotogota</taxon>
        <taxon>Thermotogae</taxon>
        <taxon>Petrotogales</taxon>
        <taxon>Petrotogaceae</taxon>
        <taxon>Defluviitoga</taxon>
    </lineage>
</organism>
<dbReference type="SUPFAM" id="SSF90123">
    <property type="entry name" value="ABC transporter transmembrane region"/>
    <property type="match status" value="1"/>
</dbReference>
<dbReference type="PROSITE" id="PS50929">
    <property type="entry name" value="ABC_TM1F"/>
    <property type="match status" value="1"/>
</dbReference>
<evidence type="ECO:0000256" key="3">
    <source>
        <dbReference type="ARBA" id="ARBA00022475"/>
    </source>
</evidence>
<dbReference type="KEGG" id="dtn:DTL3_0109"/>
<dbReference type="SUPFAM" id="SSF52540">
    <property type="entry name" value="P-loop containing nucleoside triphosphate hydrolases"/>
    <property type="match status" value="1"/>
</dbReference>
<dbReference type="InterPro" id="IPR027417">
    <property type="entry name" value="P-loop_NTPase"/>
</dbReference>
<dbReference type="PANTHER" id="PTHR43394">
    <property type="entry name" value="ATP-DEPENDENT PERMEASE MDL1, MITOCHONDRIAL"/>
    <property type="match status" value="1"/>
</dbReference>
<accession>A0A0C7NVG2</accession>
<feature type="transmembrane region" description="Helical" evidence="9">
    <location>
        <begin position="131"/>
        <end position="152"/>
    </location>
</feature>
<dbReference type="InterPro" id="IPR011527">
    <property type="entry name" value="ABC1_TM_dom"/>
</dbReference>
<dbReference type="Gene3D" id="1.20.1560.10">
    <property type="entry name" value="ABC transporter type 1, transmembrane domain"/>
    <property type="match status" value="1"/>
</dbReference>
<evidence type="ECO:0000313" key="13">
    <source>
        <dbReference type="Proteomes" id="UP000032809"/>
    </source>
</evidence>
<dbReference type="GO" id="GO:0015421">
    <property type="term" value="F:ABC-type oligopeptide transporter activity"/>
    <property type="evidence" value="ECO:0007669"/>
    <property type="project" value="TreeGrafter"/>
</dbReference>
<protein>
    <submittedName>
        <fullName evidence="12">ABC transporter-like protein</fullName>
    </submittedName>
</protein>